<reference evidence="5" key="1">
    <citation type="submission" date="2014-09" db="EMBL/GenBank/DDBJ databases">
        <title>Genome sequence of the luminous mushroom Mycena chlorophos for searching fungal bioluminescence genes.</title>
        <authorList>
            <person name="Tanaka Y."/>
            <person name="Kasuga D."/>
            <person name="Oba Y."/>
            <person name="Hase S."/>
            <person name="Sato K."/>
            <person name="Oba Y."/>
            <person name="Sakakibara Y."/>
        </authorList>
    </citation>
    <scope>NUCLEOTIDE SEQUENCE</scope>
</reference>
<dbReference type="Gene3D" id="3.40.50.10810">
    <property type="entry name" value="Tandem AAA-ATPase domain"/>
    <property type="match status" value="2"/>
</dbReference>
<evidence type="ECO:0000256" key="2">
    <source>
        <dbReference type="ARBA" id="ARBA00022840"/>
    </source>
</evidence>
<keyword evidence="2" id="KW-0067">ATP-binding</keyword>
<evidence type="ECO:0000256" key="1">
    <source>
        <dbReference type="ARBA" id="ARBA00022741"/>
    </source>
</evidence>
<sequence length="301" mass="34201">MNCAPNKYSMWNRLCISEDVRNWIHPGPPVSNRSCTGSWRILCCSSPRWSKFDEKRARGNGQQSGPAVVGPAKPSPRSWRSLPRVSGSPRSLPKLKDYQLEGLAWMIGLHSQEISGLLADEMGLGKTLQTTAFTAYLQKITRPILIVCPLSVMHNWISEYTRFALKIPVLMYHGSPQDRAELRQKHVPIPADYPPNGRGAKFALLLPKKGKGRGRKLKALVDEERPFDLDAEQTPEEKALNEKHDKHFKKFPVVATTYDLIIRDREKLKKTSWGYIVVDESHRLKSMGCALMREIKRYLVG</sequence>
<dbReference type="PANTHER" id="PTHR10799">
    <property type="entry name" value="SNF2/RAD54 HELICASE FAMILY"/>
    <property type="match status" value="1"/>
</dbReference>
<dbReference type="InterPro" id="IPR000330">
    <property type="entry name" value="SNF2_N"/>
</dbReference>
<dbReference type="PROSITE" id="PS51192">
    <property type="entry name" value="HELICASE_ATP_BIND_1"/>
    <property type="match status" value="1"/>
</dbReference>
<evidence type="ECO:0000259" key="4">
    <source>
        <dbReference type="PROSITE" id="PS51192"/>
    </source>
</evidence>
<dbReference type="EMBL" id="DF845005">
    <property type="protein sequence ID" value="GAT48894.1"/>
    <property type="molecule type" value="Genomic_DNA"/>
</dbReference>
<dbReference type="SMART" id="SM00487">
    <property type="entry name" value="DEXDc"/>
    <property type="match status" value="1"/>
</dbReference>
<evidence type="ECO:0000256" key="3">
    <source>
        <dbReference type="SAM" id="MobiDB-lite"/>
    </source>
</evidence>
<gene>
    <name evidence="5" type="ORF">MCHLO_06262</name>
</gene>
<evidence type="ECO:0000313" key="5">
    <source>
        <dbReference type="EMBL" id="GAT48894.1"/>
    </source>
</evidence>
<dbReference type="Proteomes" id="UP000815677">
    <property type="component" value="Unassembled WGS sequence"/>
</dbReference>
<dbReference type="InterPro" id="IPR014001">
    <property type="entry name" value="Helicase_ATP-bd"/>
</dbReference>
<accession>A0ABQ0LEF8</accession>
<proteinExistence type="predicted"/>
<evidence type="ECO:0000313" key="6">
    <source>
        <dbReference type="Proteomes" id="UP000815677"/>
    </source>
</evidence>
<feature type="region of interest" description="Disordered" evidence="3">
    <location>
        <begin position="54"/>
        <end position="89"/>
    </location>
</feature>
<protein>
    <recommendedName>
        <fullName evidence="4">Helicase ATP-binding domain-containing protein</fullName>
    </recommendedName>
</protein>
<keyword evidence="1" id="KW-0547">Nucleotide-binding</keyword>
<dbReference type="SUPFAM" id="SSF52540">
    <property type="entry name" value="P-loop containing nucleoside triphosphate hydrolases"/>
    <property type="match status" value="1"/>
</dbReference>
<keyword evidence="6" id="KW-1185">Reference proteome</keyword>
<dbReference type="Pfam" id="PF00176">
    <property type="entry name" value="SNF2-rel_dom"/>
    <property type="match status" value="1"/>
</dbReference>
<name>A0ABQ0LEF8_MYCCL</name>
<dbReference type="InterPro" id="IPR027417">
    <property type="entry name" value="P-loop_NTPase"/>
</dbReference>
<organism evidence="5 6">
    <name type="scientific">Mycena chlorophos</name>
    <name type="common">Agaric fungus</name>
    <name type="synonym">Agaricus chlorophos</name>
    <dbReference type="NCBI Taxonomy" id="658473"/>
    <lineage>
        <taxon>Eukaryota</taxon>
        <taxon>Fungi</taxon>
        <taxon>Dikarya</taxon>
        <taxon>Basidiomycota</taxon>
        <taxon>Agaricomycotina</taxon>
        <taxon>Agaricomycetes</taxon>
        <taxon>Agaricomycetidae</taxon>
        <taxon>Agaricales</taxon>
        <taxon>Marasmiineae</taxon>
        <taxon>Mycenaceae</taxon>
        <taxon>Mycena</taxon>
    </lineage>
</organism>
<dbReference type="InterPro" id="IPR038718">
    <property type="entry name" value="SNF2-like_sf"/>
</dbReference>
<feature type="domain" description="Helicase ATP-binding" evidence="4">
    <location>
        <begin position="107"/>
        <end position="301"/>
    </location>
</feature>